<keyword evidence="3 7" id="KW-0479">Metal-binding</keyword>
<protein>
    <recommendedName>
        <fullName evidence="10">Cytochrome P450</fullName>
    </recommendedName>
</protein>
<evidence type="ECO:0000256" key="2">
    <source>
        <dbReference type="ARBA" id="ARBA00022617"/>
    </source>
</evidence>
<dbReference type="PRINTS" id="PR00385">
    <property type="entry name" value="P450"/>
</dbReference>
<keyword evidence="6" id="KW-0503">Monooxygenase</keyword>
<dbReference type="PRINTS" id="PR00463">
    <property type="entry name" value="EP450I"/>
</dbReference>
<evidence type="ECO:0000256" key="6">
    <source>
        <dbReference type="ARBA" id="ARBA00023033"/>
    </source>
</evidence>
<dbReference type="SUPFAM" id="SSF48264">
    <property type="entry name" value="Cytochrome P450"/>
    <property type="match status" value="1"/>
</dbReference>
<accession>A0A0U4ZYC3</accession>
<dbReference type="Gene3D" id="1.10.630.10">
    <property type="entry name" value="Cytochrome P450"/>
    <property type="match status" value="1"/>
</dbReference>
<dbReference type="InterPro" id="IPR001128">
    <property type="entry name" value="Cyt_P450"/>
</dbReference>
<keyword evidence="9" id="KW-1185">Reference proteome</keyword>
<gene>
    <name evidence="8" type="ORF">ASPCAL07655</name>
</gene>
<dbReference type="InterPro" id="IPR002401">
    <property type="entry name" value="Cyt_P450_E_grp-I"/>
</dbReference>
<comment type="cofactor">
    <cofactor evidence="7">
        <name>heme</name>
        <dbReference type="ChEBI" id="CHEBI:30413"/>
    </cofactor>
</comment>
<sequence length="533" mass="59427">MILSHYILLPAAGLILFGLKPKPPHSLIWGHLKLFNEVIKLFPDNTAPAAYYTEIAQRYQLKKLFYLDLWPFAPSQLVLISPETAALVTTVEDYPVHDVATGFVSALIGKTMIAAVNGQPWKALHNMIAPAFRPSALKRMVPVIADQTMSVLHAALSRRAASGQAFAMEDVAAQLVFRMSSKIIFGVTVSDEANERLLADFAVILEYAKILTQVQPGNPFRKVFWWWKQRAAARRIDAFLGALAKERHIEMVRRDSAEGGDKEGLGKSTMSVLDHILVGLLPMENSGQVPDTLTAAVSRTIVENLKGLLLGAYGTTTDTLCFIYILLSTHPTVMQKLREEHDRVFRTGLQTTQHTLKESPDKLSELRYTTAVIKETLRLFPVGFGVRSAKSGIPALEYQGRTYPTPNQMIIPCTHTIHYDAEIFQSPATFNPERFMDPSTAIPLNAWRPFERGPRACMGRDLAMQELCIILLLTVRSFEFECVGLQPRAEPSVLYTNLDLRLGDLAFQESSFSAKPRGGAVMRVASVHWYDCV</sequence>
<evidence type="ECO:0008006" key="10">
    <source>
        <dbReference type="Google" id="ProtNLM"/>
    </source>
</evidence>
<keyword evidence="2 7" id="KW-0349">Heme</keyword>
<comment type="similarity">
    <text evidence="1">Belongs to the cytochrome P450 family.</text>
</comment>
<evidence type="ECO:0000256" key="1">
    <source>
        <dbReference type="ARBA" id="ARBA00010617"/>
    </source>
</evidence>
<keyword evidence="4" id="KW-0560">Oxidoreductase</keyword>
<dbReference type="PANTHER" id="PTHR24291">
    <property type="entry name" value="CYTOCHROME P450 FAMILY 4"/>
    <property type="match status" value="1"/>
</dbReference>
<name>A0A0U4ZYC3_ASPCI</name>
<feature type="binding site" description="axial binding residue" evidence="7">
    <location>
        <position position="457"/>
    </location>
    <ligand>
        <name>heme</name>
        <dbReference type="ChEBI" id="CHEBI:30413"/>
    </ligand>
    <ligandPart>
        <name>Fe</name>
        <dbReference type="ChEBI" id="CHEBI:18248"/>
    </ligandPart>
</feature>
<dbReference type="OMA" id="FPRHAWR"/>
<organism evidence="8 9">
    <name type="scientific">Aspergillus calidoustus</name>
    <dbReference type="NCBI Taxonomy" id="454130"/>
    <lineage>
        <taxon>Eukaryota</taxon>
        <taxon>Fungi</taxon>
        <taxon>Dikarya</taxon>
        <taxon>Ascomycota</taxon>
        <taxon>Pezizomycotina</taxon>
        <taxon>Eurotiomycetes</taxon>
        <taxon>Eurotiomycetidae</taxon>
        <taxon>Eurotiales</taxon>
        <taxon>Aspergillaceae</taxon>
        <taxon>Aspergillus</taxon>
        <taxon>Aspergillus subgen. Nidulantes</taxon>
    </lineage>
</organism>
<dbReference type="PANTHER" id="PTHR24291:SF50">
    <property type="entry name" value="BIFUNCTIONAL ALBAFLAVENONE MONOOXYGENASE_TERPENE SYNTHASE"/>
    <property type="match status" value="1"/>
</dbReference>
<dbReference type="GO" id="GO:0016705">
    <property type="term" value="F:oxidoreductase activity, acting on paired donors, with incorporation or reduction of molecular oxygen"/>
    <property type="evidence" value="ECO:0007669"/>
    <property type="project" value="InterPro"/>
</dbReference>
<dbReference type="Proteomes" id="UP000054771">
    <property type="component" value="Unassembled WGS sequence"/>
</dbReference>
<dbReference type="OrthoDB" id="10029320at2759"/>
<evidence type="ECO:0000256" key="3">
    <source>
        <dbReference type="ARBA" id="ARBA00022723"/>
    </source>
</evidence>
<evidence type="ECO:0000313" key="9">
    <source>
        <dbReference type="Proteomes" id="UP000054771"/>
    </source>
</evidence>
<dbReference type="Pfam" id="PF00067">
    <property type="entry name" value="p450"/>
    <property type="match status" value="1"/>
</dbReference>
<dbReference type="InterPro" id="IPR036396">
    <property type="entry name" value="Cyt_P450_sf"/>
</dbReference>
<dbReference type="STRING" id="454130.A0A0U4ZYC3"/>
<evidence type="ECO:0000256" key="7">
    <source>
        <dbReference type="PIRSR" id="PIRSR602401-1"/>
    </source>
</evidence>
<dbReference type="InterPro" id="IPR050196">
    <property type="entry name" value="Cytochrome_P450_Monoox"/>
</dbReference>
<keyword evidence="5 7" id="KW-0408">Iron</keyword>
<dbReference type="AlphaFoldDB" id="A0A0U4ZYC3"/>
<evidence type="ECO:0000256" key="4">
    <source>
        <dbReference type="ARBA" id="ARBA00023002"/>
    </source>
</evidence>
<reference evidence="9" key="1">
    <citation type="journal article" date="2016" name="Genome Announc.">
        <title>Draft genome sequences of fungus Aspergillus calidoustus.</title>
        <authorList>
            <person name="Horn F."/>
            <person name="Linde J."/>
            <person name="Mattern D.J."/>
            <person name="Walther G."/>
            <person name="Guthke R."/>
            <person name="Scherlach K."/>
            <person name="Martin K."/>
            <person name="Brakhage A.A."/>
            <person name="Petzke L."/>
            <person name="Valiante V."/>
        </authorList>
    </citation>
    <scope>NUCLEOTIDE SEQUENCE [LARGE SCALE GENOMIC DNA]</scope>
    <source>
        <strain evidence="9">SF006504</strain>
    </source>
</reference>
<dbReference type="GO" id="GO:0004497">
    <property type="term" value="F:monooxygenase activity"/>
    <property type="evidence" value="ECO:0007669"/>
    <property type="project" value="UniProtKB-KW"/>
</dbReference>
<proteinExistence type="inferred from homology"/>
<evidence type="ECO:0000256" key="5">
    <source>
        <dbReference type="ARBA" id="ARBA00023004"/>
    </source>
</evidence>
<evidence type="ECO:0000313" key="8">
    <source>
        <dbReference type="EMBL" id="CEN60985.1"/>
    </source>
</evidence>
<dbReference type="GO" id="GO:0005506">
    <property type="term" value="F:iron ion binding"/>
    <property type="evidence" value="ECO:0007669"/>
    <property type="project" value="InterPro"/>
</dbReference>
<dbReference type="EMBL" id="CDMC01000006">
    <property type="protein sequence ID" value="CEN60985.1"/>
    <property type="molecule type" value="Genomic_DNA"/>
</dbReference>
<dbReference type="GO" id="GO:0020037">
    <property type="term" value="F:heme binding"/>
    <property type="evidence" value="ECO:0007669"/>
    <property type="project" value="InterPro"/>
</dbReference>